<organism evidence="1">
    <name type="scientific">Arundo donax</name>
    <name type="common">Giant reed</name>
    <name type="synonym">Donax arundinaceus</name>
    <dbReference type="NCBI Taxonomy" id="35708"/>
    <lineage>
        <taxon>Eukaryota</taxon>
        <taxon>Viridiplantae</taxon>
        <taxon>Streptophyta</taxon>
        <taxon>Embryophyta</taxon>
        <taxon>Tracheophyta</taxon>
        <taxon>Spermatophyta</taxon>
        <taxon>Magnoliopsida</taxon>
        <taxon>Liliopsida</taxon>
        <taxon>Poales</taxon>
        <taxon>Poaceae</taxon>
        <taxon>PACMAD clade</taxon>
        <taxon>Arundinoideae</taxon>
        <taxon>Arundineae</taxon>
        <taxon>Arundo</taxon>
    </lineage>
</organism>
<sequence>MQVEESNISFNAHEAPTCFEQIGLPHKFIVKEPETSLQTIDMEFPSLKFLQNSLSTIIK</sequence>
<reference evidence="1" key="1">
    <citation type="submission" date="2014-09" db="EMBL/GenBank/DDBJ databases">
        <authorList>
            <person name="Magalhaes I.L.F."/>
            <person name="Oliveira U."/>
            <person name="Santos F.R."/>
            <person name="Vidigal T.H.D.A."/>
            <person name="Brescovit A.D."/>
            <person name="Santos A.J."/>
        </authorList>
    </citation>
    <scope>NUCLEOTIDE SEQUENCE</scope>
    <source>
        <tissue evidence="1">Shoot tissue taken approximately 20 cm above the soil surface</tissue>
    </source>
</reference>
<reference evidence="1" key="2">
    <citation type="journal article" date="2015" name="Data Brief">
        <title>Shoot transcriptome of the giant reed, Arundo donax.</title>
        <authorList>
            <person name="Barrero R.A."/>
            <person name="Guerrero F.D."/>
            <person name="Moolhuijzen P."/>
            <person name="Goolsby J.A."/>
            <person name="Tidwell J."/>
            <person name="Bellgard S.E."/>
            <person name="Bellgard M.I."/>
        </authorList>
    </citation>
    <scope>NUCLEOTIDE SEQUENCE</scope>
    <source>
        <tissue evidence="1">Shoot tissue taken approximately 20 cm above the soil surface</tissue>
    </source>
</reference>
<protein>
    <submittedName>
        <fullName evidence="1">Uncharacterized protein</fullName>
    </submittedName>
</protein>
<evidence type="ECO:0000313" key="1">
    <source>
        <dbReference type="EMBL" id="JAD52336.1"/>
    </source>
</evidence>
<name>A0A0A9AMF8_ARUDO</name>
<dbReference type="AlphaFoldDB" id="A0A0A9AMF8"/>
<accession>A0A0A9AMF8</accession>
<dbReference type="EMBL" id="GBRH01245559">
    <property type="protein sequence ID" value="JAD52336.1"/>
    <property type="molecule type" value="Transcribed_RNA"/>
</dbReference>
<proteinExistence type="predicted"/>